<organism evidence="1 2">
    <name type="scientific">Candidatus Pullibacteroides excrementavium</name>
    <dbReference type="NCBI Taxonomy" id="2840905"/>
    <lineage>
        <taxon>Bacteria</taxon>
        <taxon>Pseudomonadati</taxon>
        <taxon>Bacteroidota</taxon>
        <taxon>Bacteroidia</taxon>
        <taxon>Bacteroidales</taxon>
        <taxon>Candidatus Pullibacteroides</taxon>
    </lineage>
</organism>
<evidence type="ECO:0000313" key="1">
    <source>
        <dbReference type="EMBL" id="MBO8432844.1"/>
    </source>
</evidence>
<dbReference type="Proteomes" id="UP000823612">
    <property type="component" value="Unassembled WGS sequence"/>
</dbReference>
<accession>A0A9D9H1U2</accession>
<dbReference type="EMBL" id="JADIMZ010000091">
    <property type="protein sequence ID" value="MBO8432844.1"/>
    <property type="molecule type" value="Genomic_DNA"/>
</dbReference>
<name>A0A9D9H1U2_9BACT</name>
<comment type="caution">
    <text evidence="1">The sequence shown here is derived from an EMBL/GenBank/DDBJ whole genome shotgun (WGS) entry which is preliminary data.</text>
</comment>
<protein>
    <submittedName>
        <fullName evidence="1">Uncharacterized protein</fullName>
    </submittedName>
</protein>
<dbReference type="InterPro" id="IPR036291">
    <property type="entry name" value="NAD(P)-bd_dom_sf"/>
</dbReference>
<dbReference type="Gene3D" id="3.40.50.720">
    <property type="entry name" value="NAD(P)-binding Rossmann-like Domain"/>
    <property type="match status" value="1"/>
</dbReference>
<sequence>MRLALIALPSEIRPYIRCIFSLEDVRWIGFGGYPYSFPYICPSGEEGNLDRKAVYFDSVDALMDAADLVLVAGHRKDRFGYISKALRKGKAVWSIGPVCETWEETAKLASLAQEARVCNQVFHADRETSLLRVALPYMNGVGLMRFDVACTPGSMLNADWESSLLFPAFDTALALGNASVRKMKVRSASSMGVFPADAVVDIEFMSGMEAFLWMDRLAGMRRFSAIAVAAEQVVRMDFLKGCLEIQKEPGNRGIECRGHGPAGGQGQEKAALSSHRKTVRAGMIRVGREISPARPLSDNIHSFVQAVRSGIRSRFGFLQSSEVQERFTQLKRSLYA</sequence>
<gene>
    <name evidence="1" type="ORF">IAB08_06080</name>
</gene>
<dbReference type="SUPFAM" id="SSF51735">
    <property type="entry name" value="NAD(P)-binding Rossmann-fold domains"/>
    <property type="match status" value="1"/>
</dbReference>
<dbReference type="AlphaFoldDB" id="A0A9D9H1U2"/>
<reference evidence="1" key="1">
    <citation type="submission" date="2020-10" db="EMBL/GenBank/DDBJ databases">
        <authorList>
            <person name="Gilroy R."/>
        </authorList>
    </citation>
    <scope>NUCLEOTIDE SEQUENCE</scope>
    <source>
        <strain evidence="1">2889</strain>
    </source>
</reference>
<evidence type="ECO:0000313" key="2">
    <source>
        <dbReference type="Proteomes" id="UP000823612"/>
    </source>
</evidence>
<proteinExistence type="predicted"/>
<reference evidence="1" key="2">
    <citation type="journal article" date="2021" name="PeerJ">
        <title>Extensive microbial diversity within the chicken gut microbiome revealed by metagenomics and culture.</title>
        <authorList>
            <person name="Gilroy R."/>
            <person name="Ravi A."/>
            <person name="Getino M."/>
            <person name="Pursley I."/>
            <person name="Horton D.L."/>
            <person name="Alikhan N.F."/>
            <person name="Baker D."/>
            <person name="Gharbi K."/>
            <person name="Hall N."/>
            <person name="Watson M."/>
            <person name="Adriaenssens E.M."/>
            <person name="Foster-Nyarko E."/>
            <person name="Jarju S."/>
            <person name="Secka A."/>
            <person name="Antonio M."/>
            <person name="Oren A."/>
            <person name="Chaudhuri R.R."/>
            <person name="La Ragione R."/>
            <person name="Hildebrand F."/>
            <person name="Pallen M.J."/>
        </authorList>
    </citation>
    <scope>NUCLEOTIDE SEQUENCE</scope>
    <source>
        <strain evidence="1">2889</strain>
    </source>
</reference>